<dbReference type="GO" id="GO:0051539">
    <property type="term" value="F:4 iron, 4 sulfur cluster binding"/>
    <property type="evidence" value="ECO:0007669"/>
    <property type="project" value="UniProtKB-KW"/>
</dbReference>
<dbReference type="RefSeq" id="WP_147139009.1">
    <property type="nucleotide sequence ID" value="NZ_BAABIJ010000002.1"/>
</dbReference>
<evidence type="ECO:0000259" key="10">
    <source>
        <dbReference type="Pfam" id="PF00384"/>
    </source>
</evidence>
<evidence type="ECO:0000313" key="12">
    <source>
        <dbReference type="Proteomes" id="UP000321617"/>
    </source>
</evidence>
<evidence type="ECO:0000256" key="4">
    <source>
        <dbReference type="ARBA" id="ARBA00022485"/>
    </source>
</evidence>
<evidence type="ECO:0000256" key="3">
    <source>
        <dbReference type="ARBA" id="ARBA00010312"/>
    </source>
</evidence>
<dbReference type="InterPro" id="IPR009010">
    <property type="entry name" value="Asp_de-COase-like_dom_sf"/>
</dbReference>
<evidence type="ECO:0000256" key="1">
    <source>
        <dbReference type="ARBA" id="ARBA00001942"/>
    </source>
</evidence>
<comment type="similarity">
    <text evidence="3">Belongs to the prokaryotic molybdopterin-containing oxidoreductase family.</text>
</comment>
<gene>
    <name evidence="11" type="ORF">LX16_2887</name>
</gene>
<dbReference type="GO" id="GO:0016020">
    <property type="term" value="C:membrane"/>
    <property type="evidence" value="ECO:0007669"/>
    <property type="project" value="TreeGrafter"/>
</dbReference>
<proteinExistence type="inferred from homology"/>
<dbReference type="SUPFAM" id="SSF53706">
    <property type="entry name" value="Formate dehydrogenase/DMSO reductase, domains 1-3"/>
    <property type="match status" value="1"/>
</dbReference>
<dbReference type="OrthoDB" id="5287431at2"/>
<keyword evidence="8" id="KW-0408">Iron</keyword>
<feature type="domain" description="Molybdopterin oxidoreductase" evidence="10">
    <location>
        <begin position="112"/>
        <end position="481"/>
    </location>
</feature>
<dbReference type="AlphaFoldDB" id="A0A562V2M3"/>
<dbReference type="InterPro" id="IPR037951">
    <property type="entry name" value="MopB_CT_YdeP"/>
</dbReference>
<dbReference type="InterPro" id="IPR006656">
    <property type="entry name" value="Mopterin_OxRdtase"/>
</dbReference>
<dbReference type="PANTHER" id="PTHR43105">
    <property type="entry name" value="RESPIRATORY NITRATE REDUCTASE"/>
    <property type="match status" value="1"/>
</dbReference>
<dbReference type="PANTHER" id="PTHR43105:SF4">
    <property type="entry name" value="PROTEIN YDEP"/>
    <property type="match status" value="1"/>
</dbReference>
<reference evidence="11 12" key="1">
    <citation type="journal article" date="2013" name="Stand. Genomic Sci.">
        <title>Genomic Encyclopedia of Type Strains, Phase I: The one thousand microbial genomes (KMG-I) project.</title>
        <authorList>
            <person name="Kyrpides N.C."/>
            <person name="Woyke T."/>
            <person name="Eisen J.A."/>
            <person name="Garrity G."/>
            <person name="Lilburn T.G."/>
            <person name="Beck B.J."/>
            <person name="Whitman W.B."/>
            <person name="Hugenholtz P."/>
            <person name="Klenk H.P."/>
        </authorList>
    </citation>
    <scope>NUCLEOTIDE SEQUENCE [LARGE SCALE GENOMIC DNA]</scope>
    <source>
        <strain evidence="11 12">DSM 45044</strain>
    </source>
</reference>
<keyword evidence="12" id="KW-1185">Reference proteome</keyword>
<evidence type="ECO:0000256" key="2">
    <source>
        <dbReference type="ARBA" id="ARBA00001966"/>
    </source>
</evidence>
<comment type="cofactor">
    <cofactor evidence="1">
        <name>Mo-bis(molybdopterin guanine dinucleotide)</name>
        <dbReference type="ChEBI" id="CHEBI:60539"/>
    </cofactor>
</comment>
<dbReference type="InterPro" id="IPR041953">
    <property type="entry name" value="YdeP_MopB"/>
</dbReference>
<dbReference type="InterPro" id="IPR010046">
    <property type="entry name" value="Mopterin_OxRdtse_a_bac"/>
</dbReference>
<dbReference type="Gene3D" id="3.40.50.740">
    <property type="match status" value="1"/>
</dbReference>
<keyword evidence="9" id="KW-0411">Iron-sulfur</keyword>
<dbReference type="GO" id="GO:0030151">
    <property type="term" value="F:molybdenum ion binding"/>
    <property type="evidence" value="ECO:0007669"/>
    <property type="project" value="InterPro"/>
</dbReference>
<name>A0A562V2M3_9ACTN</name>
<dbReference type="NCBIfam" id="TIGR01701">
    <property type="entry name" value="Fdhalpha-like"/>
    <property type="match status" value="1"/>
</dbReference>
<dbReference type="CDD" id="cd02767">
    <property type="entry name" value="MopB_ydeP"/>
    <property type="match status" value="1"/>
</dbReference>
<evidence type="ECO:0000256" key="6">
    <source>
        <dbReference type="ARBA" id="ARBA00022723"/>
    </source>
</evidence>
<evidence type="ECO:0000256" key="9">
    <source>
        <dbReference type="ARBA" id="ARBA00023014"/>
    </source>
</evidence>
<dbReference type="SUPFAM" id="SSF50692">
    <property type="entry name" value="ADC-like"/>
    <property type="match status" value="1"/>
</dbReference>
<dbReference type="CDD" id="cd02787">
    <property type="entry name" value="MopB_CT_ydeP"/>
    <property type="match status" value="1"/>
</dbReference>
<comment type="cofactor">
    <cofactor evidence="2">
        <name>[4Fe-4S] cluster</name>
        <dbReference type="ChEBI" id="CHEBI:49883"/>
    </cofactor>
</comment>
<comment type="caution">
    <text evidence="11">The sequence shown here is derived from an EMBL/GenBank/DDBJ whole genome shotgun (WGS) entry which is preliminary data.</text>
</comment>
<dbReference type="Gene3D" id="3.40.228.10">
    <property type="entry name" value="Dimethylsulfoxide Reductase, domain 2"/>
    <property type="match status" value="1"/>
</dbReference>
<evidence type="ECO:0000256" key="8">
    <source>
        <dbReference type="ARBA" id="ARBA00023004"/>
    </source>
</evidence>
<keyword evidence="6" id="KW-0479">Metal-binding</keyword>
<evidence type="ECO:0000256" key="7">
    <source>
        <dbReference type="ARBA" id="ARBA00023002"/>
    </source>
</evidence>
<evidence type="ECO:0000256" key="5">
    <source>
        <dbReference type="ARBA" id="ARBA00022505"/>
    </source>
</evidence>
<protein>
    <submittedName>
        <fullName evidence="11">Molybdopterin-dependent oxidoreductase alpha subunit</fullName>
    </submittedName>
</protein>
<dbReference type="PIRSF" id="PIRSF000144">
    <property type="entry name" value="CbbBc"/>
    <property type="match status" value="1"/>
</dbReference>
<dbReference type="InterPro" id="IPR050123">
    <property type="entry name" value="Prok_molybdopt-oxidoreductase"/>
</dbReference>
<dbReference type="EMBL" id="VLLL01000006">
    <property type="protein sequence ID" value="TWJ12136.1"/>
    <property type="molecule type" value="Genomic_DNA"/>
</dbReference>
<keyword evidence="5" id="KW-0500">Molybdenum</keyword>
<dbReference type="Pfam" id="PF00384">
    <property type="entry name" value="Molybdopterin"/>
    <property type="match status" value="1"/>
</dbReference>
<sequence length="746" mass="80756">MPQPDEPVIGPPKESAAGIPGILHGLRHALGKPGVTRGTRALLRLNQVDGFDCPGCAWPEPAHRSSAEFCENGAKAIAEEATRHQADARFFATHPISELATWSDHRLGQAGRVSRPMIRRAGTDHYEAISWPDAITFIADTLNGLDHPDQAVFYTSGRTSNEAAFCYQLLARAFGTNNLPDCSNYCHESSGVALSETIGIGKGSVTLDDIHDASLLVIVGQNPGTNHPRMLSALEKAKRGGARILAVNPMPEPGLLNFRNPQTPRGLVGGGTDLADRFLRIRLGGDHALFTAIGALLREWDAVDHEFVDTHTTGYDRYADTTVDWDVVLKATGLDRDEIHAAARMFADSDATVVCWAMGLTQHTEAVATIQEIVNVQLLRGMIGRPGAGLCPVRGHSNVQGDRTMGIWEVPPPWITALETEFGIRVPRDPGHHAVAAIDAMRTGAARVFMGLGGNFAAASPDTAVTEAALRRQDLTVHVSTTLNRSHVVPGRVSIILPTLGRTEIDRQAAGPQFVSVEDSMSRVHTSRGRLAPVSPFLLSEVAIISRLGRALLGDTIPWRDFEADYRAVRERIAAVVPGFADYERRLRNGGGEGFTLPHPPRDARRFDTPDGRARFSVNPVNPPVVPEGRLLLQSLRSHDQYNTTVYGLDDRYRGVKGGRRVVFCNPADLAALGIAPGSRVDLISEWTDGHDRRAEDFQAVSYPIAAGCAATYFPEANPLVPLGAVAKRSHTPVSKAIVVRLEPRP</sequence>
<dbReference type="Proteomes" id="UP000321617">
    <property type="component" value="Unassembled WGS sequence"/>
</dbReference>
<dbReference type="GO" id="GO:0008863">
    <property type="term" value="F:formate dehydrogenase (NAD+) activity"/>
    <property type="evidence" value="ECO:0007669"/>
    <property type="project" value="InterPro"/>
</dbReference>
<organism evidence="11 12">
    <name type="scientific">Stackebrandtia albiflava</name>
    <dbReference type="NCBI Taxonomy" id="406432"/>
    <lineage>
        <taxon>Bacteria</taxon>
        <taxon>Bacillati</taxon>
        <taxon>Actinomycetota</taxon>
        <taxon>Actinomycetes</taxon>
        <taxon>Glycomycetales</taxon>
        <taxon>Glycomycetaceae</taxon>
        <taxon>Stackebrandtia</taxon>
    </lineage>
</organism>
<keyword evidence="7" id="KW-0560">Oxidoreductase</keyword>
<keyword evidence="4" id="KW-0004">4Fe-4S</keyword>
<evidence type="ECO:0000313" key="11">
    <source>
        <dbReference type="EMBL" id="TWJ12136.1"/>
    </source>
</evidence>
<accession>A0A562V2M3</accession>